<dbReference type="Gene3D" id="3.40.50.2000">
    <property type="entry name" value="Glycogen Phosphorylase B"/>
    <property type="match status" value="2"/>
</dbReference>
<evidence type="ECO:0000313" key="2">
    <source>
        <dbReference type="EMBL" id="TXJ62041.1"/>
    </source>
</evidence>
<accession>A0A5C8GJA3</accession>
<dbReference type="AlphaFoldDB" id="A0A5C8GJA3"/>
<dbReference type="InterPro" id="IPR028098">
    <property type="entry name" value="Glyco_trans_4-like_N"/>
</dbReference>
<keyword evidence="2" id="KW-0808">Transferase</keyword>
<feature type="domain" description="Glycosyltransferase subfamily 4-like N-terminal" evidence="1">
    <location>
        <begin position="12"/>
        <end position="166"/>
    </location>
</feature>
<dbReference type="PANTHER" id="PTHR12526">
    <property type="entry name" value="GLYCOSYLTRANSFERASE"/>
    <property type="match status" value="1"/>
</dbReference>
<gene>
    <name evidence="2" type="ORF">ETF27_06310</name>
</gene>
<keyword evidence="3" id="KW-1185">Reference proteome</keyword>
<reference evidence="3" key="1">
    <citation type="submission" date="2019-05" db="EMBL/GenBank/DDBJ databases">
        <title>Prevotella brunnea sp. nov., isolated from a wound of a patient.</title>
        <authorList>
            <person name="Buhl M."/>
        </authorList>
    </citation>
    <scope>NUCLEOTIDE SEQUENCE [LARGE SCALE GENOMIC DNA]</scope>
    <source>
        <strain evidence="3">A2672</strain>
    </source>
</reference>
<dbReference type="PANTHER" id="PTHR12526:SF630">
    <property type="entry name" value="GLYCOSYLTRANSFERASE"/>
    <property type="match status" value="1"/>
</dbReference>
<dbReference type="OrthoDB" id="9811239at2"/>
<dbReference type="Pfam" id="PF13439">
    <property type="entry name" value="Glyco_transf_4"/>
    <property type="match status" value="1"/>
</dbReference>
<evidence type="ECO:0000313" key="3">
    <source>
        <dbReference type="Proteomes" id="UP000321612"/>
    </source>
</evidence>
<protein>
    <submittedName>
        <fullName evidence="2">Glycosyltransferase family 4 protein</fullName>
    </submittedName>
</protein>
<organism evidence="2 3">
    <name type="scientific">Prevotella brunnea</name>
    <dbReference type="NCBI Taxonomy" id="2508867"/>
    <lineage>
        <taxon>Bacteria</taxon>
        <taxon>Pseudomonadati</taxon>
        <taxon>Bacteroidota</taxon>
        <taxon>Bacteroidia</taxon>
        <taxon>Bacteroidales</taxon>
        <taxon>Prevotellaceae</taxon>
        <taxon>Prevotella</taxon>
    </lineage>
</organism>
<sequence length="356" mass="40591">MKVLLLIDSLGPGGAQRQLVGLAVMLKQQGHNVVVATYHDNRFYVDTLLDSGVPYVYLKNSHGVFKRVFCIAKYIRKTRPDWVISYLETPSIIASLVRVFNHRFKLIVSERNTTQVIRRNEIIRFNLFRYANYVVPNAYAQKNFIVDNFPFLVDKIKTIANFVDTNYFCPVQHKRHGISKIVIAASIWSPKNTLTFIKAVRLMKDKGAKFHVSWYGKVDSNIAYFNDCIALIKELGVEAEIELLDKTKSIKDKYQDADFFVLPSFYEGTPNVICEAMACGLPIACSNVCDNPIYVKQGINGVLFNPESAESMANAVIELLSIDDSTYNYYCANSRKIAIEKLTPQRFVDNYLELME</sequence>
<comment type="caution">
    <text evidence="2">The sequence shown here is derived from an EMBL/GenBank/DDBJ whole genome shotgun (WGS) entry which is preliminary data.</text>
</comment>
<evidence type="ECO:0000259" key="1">
    <source>
        <dbReference type="Pfam" id="PF13439"/>
    </source>
</evidence>
<dbReference type="RefSeq" id="WP_130830453.1">
    <property type="nucleotide sequence ID" value="NZ_SDIK01000046.1"/>
</dbReference>
<dbReference type="EMBL" id="SDIK01000046">
    <property type="protein sequence ID" value="TXJ62041.1"/>
    <property type="molecule type" value="Genomic_DNA"/>
</dbReference>
<name>A0A5C8GJA3_9BACT</name>
<dbReference type="GO" id="GO:0016757">
    <property type="term" value="F:glycosyltransferase activity"/>
    <property type="evidence" value="ECO:0007669"/>
    <property type="project" value="UniProtKB-ARBA"/>
</dbReference>
<dbReference type="CDD" id="cd03801">
    <property type="entry name" value="GT4_PimA-like"/>
    <property type="match status" value="1"/>
</dbReference>
<dbReference type="Pfam" id="PF13692">
    <property type="entry name" value="Glyco_trans_1_4"/>
    <property type="match status" value="1"/>
</dbReference>
<proteinExistence type="predicted"/>
<dbReference type="Proteomes" id="UP000321612">
    <property type="component" value="Unassembled WGS sequence"/>
</dbReference>
<dbReference type="SUPFAM" id="SSF53756">
    <property type="entry name" value="UDP-Glycosyltransferase/glycogen phosphorylase"/>
    <property type="match status" value="1"/>
</dbReference>